<organism evidence="1">
    <name type="scientific">Caudovirales sp. ctTqA28</name>
    <dbReference type="NCBI Taxonomy" id="2826775"/>
    <lineage>
        <taxon>Viruses</taxon>
        <taxon>Duplodnaviria</taxon>
        <taxon>Heunggongvirae</taxon>
        <taxon>Uroviricota</taxon>
        <taxon>Caudoviricetes</taxon>
    </lineage>
</organism>
<dbReference type="InterPro" id="IPR022357">
    <property type="entry name" value="MIP_CS"/>
</dbReference>
<dbReference type="EMBL" id="BK014882">
    <property type="protein sequence ID" value="DAD80265.1"/>
    <property type="molecule type" value="Genomic_DNA"/>
</dbReference>
<accession>A0A8S5MD59</accession>
<sequence>MTKLPETISKCVNMFTGEEVGSESLRNGGRCVGGTTSVALSLLAVAQSNGASFGFDFDNYETSKTEQGAKNLLSCLKDLVYKLGFVGFSFKLVSLTNVIGIQGVSYDTLHGKYSHLNPALSFGVLVRFDPLVEVHYDLRK</sequence>
<reference evidence="1" key="1">
    <citation type="journal article" date="2021" name="Proc. Natl. Acad. Sci. U.S.A.">
        <title>A Catalog of Tens of Thousands of Viruses from Human Metagenomes Reveals Hidden Associations with Chronic Diseases.</title>
        <authorList>
            <person name="Tisza M.J."/>
            <person name="Buck C.B."/>
        </authorList>
    </citation>
    <scope>NUCLEOTIDE SEQUENCE</scope>
    <source>
        <strain evidence="1">CtTqA28</strain>
    </source>
</reference>
<evidence type="ECO:0000313" key="1">
    <source>
        <dbReference type="EMBL" id="DAD80265.1"/>
    </source>
</evidence>
<dbReference type="PROSITE" id="PS00221">
    <property type="entry name" value="MIP"/>
    <property type="match status" value="1"/>
</dbReference>
<name>A0A8S5MD59_9CAUD</name>
<protein>
    <submittedName>
        <fullName evidence="1">Uncharacterized protein</fullName>
    </submittedName>
</protein>
<proteinExistence type="predicted"/>